<keyword evidence="1 2" id="KW-0238">DNA-binding</keyword>
<keyword evidence="2" id="KW-0234">DNA repair</keyword>
<evidence type="ECO:0000259" key="4">
    <source>
        <dbReference type="SMART" id="SM00559"/>
    </source>
</evidence>
<dbReference type="Proteomes" id="UP000234328">
    <property type="component" value="Unassembled WGS sequence"/>
</dbReference>
<dbReference type="InterPro" id="IPR006164">
    <property type="entry name" value="DNA_bd_Ku70/Ku80"/>
</dbReference>
<dbReference type="InterPro" id="IPR009187">
    <property type="entry name" value="Prok_Ku"/>
</dbReference>
<dbReference type="HAMAP" id="MF_01875">
    <property type="entry name" value="Prokaryotic_Ku"/>
    <property type="match status" value="1"/>
</dbReference>
<dbReference type="NCBIfam" id="TIGR02772">
    <property type="entry name" value="Ku_bact"/>
    <property type="match status" value="1"/>
</dbReference>
<keyword evidence="2" id="KW-0233">DNA recombination</keyword>
<dbReference type="RefSeq" id="WP_102070015.1">
    <property type="nucleotide sequence ID" value="NZ_PDNV01000006.1"/>
</dbReference>
<evidence type="ECO:0000256" key="3">
    <source>
        <dbReference type="SAM" id="MobiDB-lite"/>
    </source>
</evidence>
<dbReference type="PANTHER" id="PTHR41251:SF1">
    <property type="entry name" value="NON-HOMOLOGOUS END JOINING PROTEIN KU"/>
    <property type="match status" value="1"/>
</dbReference>
<sequence length="343" mass="37324">MATTSKRALWKGAISFGLVHIPIALHSATAEQGLDFDWLDKRSMDPVGYKRINKATGKEITKENIVKGIEYEDGQYVVLSADEIQAAYPKTTQTVEIEAFVPISEIPFVYLERPYYISPINKGAKVYALLREVLHKTKKVGVAKVVIQTKQHLAILMPCGPALILNLLRWEDEIRSWEDLNLPPQGVKAAGLTDKEMTMGEQLVADMSAKWKPDSFTDSFKEQILQLVKEKVEAGETESVTQPDTEESEGGGAKILDLTEMLQRSLNKGTRTPAKDTDASKASTKAPAKRASKAALKATGKSAASKATAPAPKKAPAPAKKPEKKAAAAKKDTKSKPSGRKAA</sequence>
<gene>
    <name evidence="2" type="primary">ku</name>
    <name evidence="5" type="ORF">CR155_10680</name>
</gene>
<dbReference type="SUPFAM" id="SSF100939">
    <property type="entry name" value="SPOC domain-like"/>
    <property type="match status" value="1"/>
</dbReference>
<feature type="domain" description="Ku" evidence="4">
    <location>
        <begin position="57"/>
        <end position="185"/>
    </location>
</feature>
<proteinExistence type="inferred from homology"/>
<comment type="caution">
    <text evidence="5">The sequence shown here is derived from an EMBL/GenBank/DDBJ whole genome shotgun (WGS) entry which is preliminary data.</text>
</comment>
<organism evidence="5 6">
    <name type="scientific">Pollutimonas nitritireducens</name>
    <dbReference type="NCBI Taxonomy" id="2045209"/>
    <lineage>
        <taxon>Bacteria</taxon>
        <taxon>Pseudomonadati</taxon>
        <taxon>Pseudomonadota</taxon>
        <taxon>Betaproteobacteria</taxon>
        <taxon>Burkholderiales</taxon>
        <taxon>Alcaligenaceae</taxon>
        <taxon>Pollutimonas</taxon>
    </lineage>
</organism>
<evidence type="ECO:0000313" key="6">
    <source>
        <dbReference type="Proteomes" id="UP000234328"/>
    </source>
</evidence>
<dbReference type="OrthoDB" id="9795084at2"/>
<evidence type="ECO:0000256" key="1">
    <source>
        <dbReference type="ARBA" id="ARBA00023125"/>
    </source>
</evidence>
<dbReference type="GO" id="GO:0006310">
    <property type="term" value="P:DNA recombination"/>
    <property type="evidence" value="ECO:0007669"/>
    <property type="project" value="UniProtKB-KW"/>
</dbReference>
<evidence type="ECO:0000313" key="5">
    <source>
        <dbReference type="EMBL" id="PLC53894.1"/>
    </source>
</evidence>
<reference evidence="5 6" key="1">
    <citation type="submission" date="2017-10" db="EMBL/GenBank/DDBJ databases">
        <title>Two draft genome sequences of Pusillimonas sp. strains isolated from a nitrate- and radionuclide-contaminated groundwater in Russia.</title>
        <authorList>
            <person name="Grouzdev D.S."/>
            <person name="Tourova T.P."/>
            <person name="Goeva M.A."/>
            <person name="Babich T.L."/>
            <person name="Sokolova D.S."/>
            <person name="Abdullin R."/>
            <person name="Poltaraus A.B."/>
            <person name="Toshchakov S.V."/>
            <person name="Nazina T.N."/>
        </authorList>
    </citation>
    <scope>NUCLEOTIDE SEQUENCE [LARGE SCALE GENOMIC DNA]</scope>
    <source>
        <strain evidence="5 6">JR1/69-2-13</strain>
    </source>
</reference>
<feature type="region of interest" description="Disordered" evidence="3">
    <location>
        <begin position="268"/>
        <end position="343"/>
    </location>
</feature>
<name>A0A2N4UFU9_9BURK</name>
<dbReference type="Gene3D" id="2.40.290.10">
    <property type="match status" value="1"/>
</dbReference>
<feature type="compositionally biased region" description="Low complexity" evidence="3">
    <location>
        <begin position="293"/>
        <end position="318"/>
    </location>
</feature>
<dbReference type="PIRSF" id="PIRSF006493">
    <property type="entry name" value="Prok_Ku"/>
    <property type="match status" value="1"/>
</dbReference>
<keyword evidence="2" id="KW-0227">DNA damage</keyword>
<comment type="function">
    <text evidence="2">With LigD forms a non-homologous end joining (NHEJ) DNA repair enzyme, which repairs dsDNA breaks with reduced fidelity. Binds linear dsDNA with 5'- and 3'- overhangs but not closed circular dsDNA nor ssDNA. Recruits and stimulates the ligase activity of LigD.</text>
</comment>
<dbReference type="Pfam" id="PF02735">
    <property type="entry name" value="Ku"/>
    <property type="match status" value="1"/>
</dbReference>
<dbReference type="PANTHER" id="PTHR41251">
    <property type="entry name" value="NON-HOMOLOGOUS END JOINING PROTEIN KU"/>
    <property type="match status" value="1"/>
</dbReference>
<dbReference type="EMBL" id="PDNV01000006">
    <property type="protein sequence ID" value="PLC53894.1"/>
    <property type="molecule type" value="Genomic_DNA"/>
</dbReference>
<dbReference type="SMART" id="SM00559">
    <property type="entry name" value="Ku78"/>
    <property type="match status" value="1"/>
</dbReference>
<dbReference type="AlphaFoldDB" id="A0A2N4UFU9"/>
<feature type="region of interest" description="Disordered" evidence="3">
    <location>
        <begin position="233"/>
        <end position="253"/>
    </location>
</feature>
<comment type="subunit">
    <text evidence="2">Homodimer. Interacts with LigD.</text>
</comment>
<comment type="similarity">
    <text evidence="2">Belongs to the prokaryotic Ku family.</text>
</comment>
<dbReference type="GO" id="GO:0003690">
    <property type="term" value="F:double-stranded DNA binding"/>
    <property type="evidence" value="ECO:0007669"/>
    <property type="project" value="UniProtKB-UniRule"/>
</dbReference>
<dbReference type="InterPro" id="IPR016194">
    <property type="entry name" value="SPOC-like_C_dom_sf"/>
</dbReference>
<accession>A0A2N4UFU9</accession>
<feature type="compositionally biased region" description="Basic and acidic residues" evidence="3">
    <location>
        <begin position="320"/>
        <end position="335"/>
    </location>
</feature>
<keyword evidence="6" id="KW-1185">Reference proteome</keyword>
<protein>
    <recommendedName>
        <fullName evidence="2">Non-homologous end joining protein Ku</fullName>
    </recommendedName>
</protein>
<dbReference type="CDD" id="cd00789">
    <property type="entry name" value="KU_like"/>
    <property type="match status" value="1"/>
</dbReference>
<evidence type="ECO:0000256" key="2">
    <source>
        <dbReference type="HAMAP-Rule" id="MF_01875"/>
    </source>
</evidence>
<dbReference type="GO" id="GO:0006303">
    <property type="term" value="P:double-strand break repair via nonhomologous end joining"/>
    <property type="evidence" value="ECO:0007669"/>
    <property type="project" value="UniProtKB-UniRule"/>
</dbReference>